<protein>
    <submittedName>
        <fullName evidence="8">PQ loop protein</fullName>
    </submittedName>
</protein>
<dbReference type="PANTHER" id="PTHR13131:SF5">
    <property type="entry name" value="CYSTINOSIN"/>
    <property type="match status" value="1"/>
</dbReference>
<dbReference type="GO" id="GO:0015184">
    <property type="term" value="F:L-cystine transmembrane transporter activity"/>
    <property type="evidence" value="ECO:0007669"/>
    <property type="project" value="TreeGrafter"/>
</dbReference>
<keyword evidence="4" id="KW-0677">Repeat</keyword>
<dbReference type="Gene3D" id="1.20.1280.290">
    <property type="match status" value="2"/>
</dbReference>
<keyword evidence="5 7" id="KW-1133">Transmembrane helix</keyword>
<keyword evidence="3 7" id="KW-0812">Transmembrane</keyword>
<name>I7LZI3_TETTS</name>
<keyword evidence="2" id="KW-0813">Transport</keyword>
<dbReference type="InParanoid" id="I7LZI3"/>
<keyword evidence="6 7" id="KW-0472">Membrane</keyword>
<evidence type="ECO:0000256" key="2">
    <source>
        <dbReference type="ARBA" id="ARBA00022448"/>
    </source>
</evidence>
<dbReference type="InterPro" id="IPR006603">
    <property type="entry name" value="PQ-loop_rpt"/>
</dbReference>
<feature type="transmembrane region" description="Helical" evidence="7">
    <location>
        <begin position="109"/>
        <end position="130"/>
    </location>
</feature>
<sequence>MCGGTGVEVLTQIIGWAYFSAWSISFYGQVYENYKQQRAEGCKIDYLIFNFSGFFFYTIYNVIGYWGDSEANGTGDVEIQDVVFAIHALTLTCVALGQWFYYPRGKNQITPFCYAATCAMWIFALSYASLDKTVFNKDGSWPAKLSLASWLGYMKLAITIFKYTIQVIWNIKRQSTEGWNIFNILCDITGGTLSVLQSVIQAIACGDNPFGGALNAVKYLLGLISIFFDVIFIIQHYVIYRGKKPKTVQQEDDLNMQQTPFKATYEESLN</sequence>
<evidence type="ECO:0000256" key="1">
    <source>
        <dbReference type="ARBA" id="ARBA00004127"/>
    </source>
</evidence>
<organism evidence="8 9">
    <name type="scientific">Tetrahymena thermophila (strain SB210)</name>
    <dbReference type="NCBI Taxonomy" id="312017"/>
    <lineage>
        <taxon>Eukaryota</taxon>
        <taxon>Sar</taxon>
        <taxon>Alveolata</taxon>
        <taxon>Ciliophora</taxon>
        <taxon>Intramacronucleata</taxon>
        <taxon>Oligohymenophorea</taxon>
        <taxon>Hymenostomatida</taxon>
        <taxon>Tetrahymenina</taxon>
        <taxon>Tetrahymenidae</taxon>
        <taxon>Tetrahymena</taxon>
    </lineage>
</organism>
<feature type="transmembrane region" description="Helical" evidence="7">
    <location>
        <begin position="181"/>
        <end position="204"/>
    </location>
</feature>
<dbReference type="GeneID" id="7825032"/>
<dbReference type="RefSeq" id="XP_001031651.2">
    <property type="nucleotide sequence ID" value="XM_001031651.3"/>
</dbReference>
<dbReference type="AlphaFoldDB" id="I7LZI3"/>
<keyword evidence="9" id="KW-1185">Reference proteome</keyword>
<gene>
    <name evidence="8" type="ORF">TTHERM_00760350</name>
</gene>
<evidence type="ECO:0000313" key="9">
    <source>
        <dbReference type="Proteomes" id="UP000009168"/>
    </source>
</evidence>
<evidence type="ECO:0000313" key="8">
    <source>
        <dbReference type="EMBL" id="EAR83988.2"/>
    </source>
</evidence>
<dbReference type="PANTHER" id="PTHR13131">
    <property type="entry name" value="CYSTINOSIN"/>
    <property type="match status" value="1"/>
</dbReference>
<dbReference type="KEGG" id="tet:TTHERM_00760350"/>
<feature type="transmembrane region" description="Helical" evidence="7">
    <location>
        <begin position="216"/>
        <end position="240"/>
    </location>
</feature>
<evidence type="ECO:0000256" key="5">
    <source>
        <dbReference type="ARBA" id="ARBA00022989"/>
    </source>
</evidence>
<feature type="transmembrane region" description="Helical" evidence="7">
    <location>
        <begin position="13"/>
        <end position="32"/>
    </location>
</feature>
<dbReference type="OrthoDB" id="75720at2759"/>
<accession>I7LZI3</accession>
<dbReference type="Pfam" id="PF04193">
    <property type="entry name" value="PQ-loop"/>
    <property type="match status" value="2"/>
</dbReference>
<dbReference type="Proteomes" id="UP000009168">
    <property type="component" value="Unassembled WGS sequence"/>
</dbReference>
<dbReference type="InterPro" id="IPR005282">
    <property type="entry name" value="LC_transporter"/>
</dbReference>
<dbReference type="GO" id="GO:0012505">
    <property type="term" value="C:endomembrane system"/>
    <property type="evidence" value="ECO:0007669"/>
    <property type="project" value="UniProtKB-SubCell"/>
</dbReference>
<dbReference type="EMBL" id="GG662440">
    <property type="protein sequence ID" value="EAR83988.2"/>
    <property type="molecule type" value="Genomic_DNA"/>
</dbReference>
<feature type="transmembrane region" description="Helical" evidence="7">
    <location>
        <begin position="150"/>
        <end position="169"/>
    </location>
</feature>
<evidence type="ECO:0000256" key="7">
    <source>
        <dbReference type="SAM" id="Phobius"/>
    </source>
</evidence>
<dbReference type="SMART" id="SM00679">
    <property type="entry name" value="CTNS"/>
    <property type="match status" value="2"/>
</dbReference>
<dbReference type="GO" id="GO:0005774">
    <property type="term" value="C:vacuolar membrane"/>
    <property type="evidence" value="ECO:0007669"/>
    <property type="project" value="TreeGrafter"/>
</dbReference>
<evidence type="ECO:0000256" key="6">
    <source>
        <dbReference type="ARBA" id="ARBA00023136"/>
    </source>
</evidence>
<proteinExistence type="predicted"/>
<feature type="transmembrane region" description="Helical" evidence="7">
    <location>
        <begin position="44"/>
        <end position="63"/>
    </location>
</feature>
<evidence type="ECO:0000256" key="3">
    <source>
        <dbReference type="ARBA" id="ARBA00022692"/>
    </source>
</evidence>
<dbReference type="eggNOG" id="KOG3145">
    <property type="taxonomic scope" value="Eukaryota"/>
</dbReference>
<evidence type="ECO:0000256" key="4">
    <source>
        <dbReference type="ARBA" id="ARBA00022737"/>
    </source>
</evidence>
<reference evidence="9" key="1">
    <citation type="journal article" date="2006" name="PLoS Biol.">
        <title>Macronuclear genome sequence of the ciliate Tetrahymena thermophila, a model eukaryote.</title>
        <authorList>
            <person name="Eisen J.A."/>
            <person name="Coyne R.S."/>
            <person name="Wu M."/>
            <person name="Wu D."/>
            <person name="Thiagarajan M."/>
            <person name="Wortman J.R."/>
            <person name="Badger J.H."/>
            <person name="Ren Q."/>
            <person name="Amedeo P."/>
            <person name="Jones K.M."/>
            <person name="Tallon L.J."/>
            <person name="Delcher A.L."/>
            <person name="Salzberg S.L."/>
            <person name="Silva J.C."/>
            <person name="Haas B.J."/>
            <person name="Majoros W.H."/>
            <person name="Farzad M."/>
            <person name="Carlton J.M."/>
            <person name="Smith R.K. Jr."/>
            <person name="Garg J."/>
            <person name="Pearlman R.E."/>
            <person name="Karrer K.M."/>
            <person name="Sun L."/>
            <person name="Manning G."/>
            <person name="Elde N.C."/>
            <person name="Turkewitz A.P."/>
            <person name="Asai D.J."/>
            <person name="Wilkes D.E."/>
            <person name="Wang Y."/>
            <person name="Cai H."/>
            <person name="Collins K."/>
            <person name="Stewart B.A."/>
            <person name="Lee S.R."/>
            <person name="Wilamowska K."/>
            <person name="Weinberg Z."/>
            <person name="Ruzzo W.L."/>
            <person name="Wloga D."/>
            <person name="Gaertig J."/>
            <person name="Frankel J."/>
            <person name="Tsao C.-C."/>
            <person name="Gorovsky M.A."/>
            <person name="Keeling P.J."/>
            <person name="Waller R.F."/>
            <person name="Patron N.J."/>
            <person name="Cherry J.M."/>
            <person name="Stover N.A."/>
            <person name="Krieger C.J."/>
            <person name="del Toro C."/>
            <person name="Ryder H.F."/>
            <person name="Williamson S.C."/>
            <person name="Barbeau R.A."/>
            <person name="Hamilton E.P."/>
            <person name="Orias E."/>
        </authorList>
    </citation>
    <scope>NUCLEOTIDE SEQUENCE [LARGE SCALE GENOMIC DNA]</scope>
    <source>
        <strain evidence="9">SB210</strain>
    </source>
</reference>
<feature type="transmembrane region" description="Helical" evidence="7">
    <location>
        <begin position="83"/>
        <end position="102"/>
    </location>
</feature>
<comment type="subcellular location">
    <subcellularLocation>
        <location evidence="1">Endomembrane system</location>
        <topology evidence="1">Multi-pass membrane protein</topology>
    </subcellularLocation>
</comment>